<dbReference type="CDD" id="cd07984">
    <property type="entry name" value="LPLAT_LABLAT-like"/>
    <property type="match status" value="1"/>
</dbReference>
<keyword evidence="9" id="KW-1185">Reference proteome</keyword>
<keyword evidence="3" id="KW-0997">Cell inner membrane</keyword>
<evidence type="ECO:0000256" key="3">
    <source>
        <dbReference type="ARBA" id="ARBA00022519"/>
    </source>
</evidence>
<keyword evidence="7" id="KW-0812">Transmembrane</keyword>
<evidence type="ECO:0000256" key="4">
    <source>
        <dbReference type="ARBA" id="ARBA00022679"/>
    </source>
</evidence>
<dbReference type="InterPro" id="IPR004960">
    <property type="entry name" value="LipA_acyltrans"/>
</dbReference>
<dbReference type="AlphaFoldDB" id="A0A1X7KY16"/>
<dbReference type="Pfam" id="PF03279">
    <property type="entry name" value="Lip_A_acyltrans"/>
    <property type="match status" value="1"/>
</dbReference>
<organism evidence="8 9">
    <name type="scientific">Dethiosulfovibrio salsuginis</name>
    <dbReference type="NCBI Taxonomy" id="561720"/>
    <lineage>
        <taxon>Bacteria</taxon>
        <taxon>Thermotogati</taxon>
        <taxon>Synergistota</taxon>
        <taxon>Synergistia</taxon>
        <taxon>Synergistales</taxon>
        <taxon>Dethiosulfovibrionaceae</taxon>
        <taxon>Dethiosulfovibrio</taxon>
    </lineage>
</organism>
<sequence length="292" mass="32039">MNQDRQWNLLRKATVMFQSIPHRGAVFIGGLMGLLLWGVSKERVDKAEARCVRALGIGPTLARDIVRKSYVNHGRCVAEFIRLPIMKEKLSSMVSIHGEHHLRNAFLRGKGVILLSGHIGNWEIGAAALAMKGYPMNAIGADQRDSRVTDMITSIRGACSVKGIGKGFNLKAALSCLRSGEILCILLDQDAKSNGLVLPFLGLPASTPYGPVKIASKLGAAVVPVFSIRRGGGDKFDLHFLPPLEMPSSIASEIDVERSTSICNDVISSWIRKHPDQWMWLYPRWSSTLGDR</sequence>
<evidence type="ECO:0000256" key="5">
    <source>
        <dbReference type="ARBA" id="ARBA00023136"/>
    </source>
</evidence>
<gene>
    <name evidence="8" type="ORF">SAMN06275492_13919</name>
</gene>
<dbReference type="GO" id="GO:0009247">
    <property type="term" value="P:glycolipid biosynthetic process"/>
    <property type="evidence" value="ECO:0007669"/>
    <property type="project" value="UniProtKB-ARBA"/>
</dbReference>
<proteinExistence type="predicted"/>
<keyword evidence="6" id="KW-0012">Acyltransferase</keyword>
<dbReference type="OrthoDB" id="9801955at2"/>
<evidence type="ECO:0000256" key="6">
    <source>
        <dbReference type="ARBA" id="ARBA00023315"/>
    </source>
</evidence>
<dbReference type="Proteomes" id="UP000193355">
    <property type="component" value="Unassembled WGS sequence"/>
</dbReference>
<evidence type="ECO:0000313" key="8">
    <source>
        <dbReference type="EMBL" id="SMG46124.1"/>
    </source>
</evidence>
<dbReference type="STRING" id="561720.SAMN06275492_13919"/>
<keyword evidence="7" id="KW-1133">Transmembrane helix</keyword>
<keyword evidence="2" id="KW-1003">Cell membrane</keyword>
<evidence type="ECO:0000256" key="2">
    <source>
        <dbReference type="ARBA" id="ARBA00022475"/>
    </source>
</evidence>
<dbReference type="PANTHER" id="PTHR30606:SF10">
    <property type="entry name" value="PHOSPHATIDYLINOSITOL MANNOSIDE ACYLTRANSFERASE"/>
    <property type="match status" value="1"/>
</dbReference>
<keyword evidence="4 8" id="KW-0808">Transferase</keyword>
<accession>A0A1X7KY16</accession>
<protein>
    <submittedName>
        <fullName evidence="8">KDO2-lipid IV(A) lauroyltransferase</fullName>
    </submittedName>
</protein>
<keyword evidence="5 7" id="KW-0472">Membrane</keyword>
<dbReference type="RefSeq" id="WP_085545454.1">
    <property type="nucleotide sequence ID" value="NZ_FXBB01000039.1"/>
</dbReference>
<dbReference type="PANTHER" id="PTHR30606">
    <property type="entry name" value="LIPID A BIOSYNTHESIS LAUROYL ACYLTRANSFERASE"/>
    <property type="match status" value="1"/>
</dbReference>
<comment type="subcellular location">
    <subcellularLocation>
        <location evidence="1">Cell inner membrane</location>
    </subcellularLocation>
</comment>
<feature type="transmembrane region" description="Helical" evidence="7">
    <location>
        <begin position="20"/>
        <end position="40"/>
    </location>
</feature>
<dbReference type="GO" id="GO:0005886">
    <property type="term" value="C:plasma membrane"/>
    <property type="evidence" value="ECO:0007669"/>
    <property type="project" value="UniProtKB-SubCell"/>
</dbReference>
<reference evidence="9" key="1">
    <citation type="submission" date="2017-04" db="EMBL/GenBank/DDBJ databases">
        <authorList>
            <person name="Varghese N."/>
            <person name="Submissions S."/>
        </authorList>
    </citation>
    <scope>NUCLEOTIDE SEQUENCE [LARGE SCALE GENOMIC DNA]</scope>
    <source>
        <strain evidence="9">USBA 82</strain>
    </source>
</reference>
<evidence type="ECO:0000256" key="7">
    <source>
        <dbReference type="SAM" id="Phobius"/>
    </source>
</evidence>
<name>A0A1X7KY16_9BACT</name>
<dbReference type="EMBL" id="FXBB01000039">
    <property type="protein sequence ID" value="SMG46124.1"/>
    <property type="molecule type" value="Genomic_DNA"/>
</dbReference>
<evidence type="ECO:0000256" key="1">
    <source>
        <dbReference type="ARBA" id="ARBA00004533"/>
    </source>
</evidence>
<evidence type="ECO:0000313" key="9">
    <source>
        <dbReference type="Proteomes" id="UP000193355"/>
    </source>
</evidence>
<dbReference type="GO" id="GO:0016746">
    <property type="term" value="F:acyltransferase activity"/>
    <property type="evidence" value="ECO:0007669"/>
    <property type="project" value="UniProtKB-KW"/>
</dbReference>